<name>A0A3D9USA7_9MICO</name>
<dbReference type="AlphaFoldDB" id="A0A3D9USA7"/>
<evidence type="ECO:0000313" key="3">
    <source>
        <dbReference type="Proteomes" id="UP000256253"/>
    </source>
</evidence>
<feature type="transmembrane region" description="Helical" evidence="1">
    <location>
        <begin position="74"/>
        <end position="92"/>
    </location>
</feature>
<gene>
    <name evidence="2" type="ORF">DFJ65_3232</name>
</gene>
<evidence type="ECO:0000313" key="2">
    <source>
        <dbReference type="EMBL" id="REF32136.1"/>
    </source>
</evidence>
<proteinExistence type="predicted"/>
<dbReference type="EMBL" id="QTUA01000001">
    <property type="protein sequence ID" value="REF32136.1"/>
    <property type="molecule type" value="Genomic_DNA"/>
</dbReference>
<organism evidence="2 3">
    <name type="scientific">Calidifontibacter indicus</name>
    <dbReference type="NCBI Taxonomy" id="419650"/>
    <lineage>
        <taxon>Bacteria</taxon>
        <taxon>Bacillati</taxon>
        <taxon>Actinomycetota</taxon>
        <taxon>Actinomycetes</taxon>
        <taxon>Micrococcales</taxon>
        <taxon>Dermacoccaceae</taxon>
        <taxon>Calidifontibacter</taxon>
    </lineage>
</organism>
<dbReference type="RefSeq" id="WP_115923881.1">
    <property type="nucleotide sequence ID" value="NZ_QTUA01000001.1"/>
</dbReference>
<sequence>MWKCSATISWQGATPTELSVLSPRRLSGTTEVVARNKVRTRRSPNVVSAFGARSVVVPADMPAYTGASMAKMTALNLGGVLVIWTACGYWAVRRTRAEARSVTRG</sequence>
<protein>
    <submittedName>
        <fullName evidence="2">Uncharacterized protein</fullName>
    </submittedName>
</protein>
<accession>A0A3D9USA7</accession>
<keyword evidence="1" id="KW-0812">Transmembrane</keyword>
<comment type="caution">
    <text evidence="2">The sequence shown here is derived from an EMBL/GenBank/DDBJ whole genome shotgun (WGS) entry which is preliminary data.</text>
</comment>
<reference evidence="2 3" key="1">
    <citation type="submission" date="2018-08" db="EMBL/GenBank/DDBJ databases">
        <title>Sequencing the genomes of 1000 actinobacteria strains.</title>
        <authorList>
            <person name="Klenk H.-P."/>
        </authorList>
    </citation>
    <scope>NUCLEOTIDE SEQUENCE [LARGE SCALE GENOMIC DNA]</scope>
    <source>
        <strain evidence="2 3">DSM 22967</strain>
    </source>
</reference>
<keyword evidence="1" id="KW-1133">Transmembrane helix</keyword>
<evidence type="ECO:0000256" key="1">
    <source>
        <dbReference type="SAM" id="Phobius"/>
    </source>
</evidence>
<keyword evidence="1" id="KW-0472">Membrane</keyword>
<keyword evidence="3" id="KW-1185">Reference proteome</keyword>
<dbReference type="Proteomes" id="UP000256253">
    <property type="component" value="Unassembled WGS sequence"/>
</dbReference>